<feature type="region of interest" description="Disordered" evidence="1">
    <location>
        <begin position="1"/>
        <end position="124"/>
    </location>
</feature>
<name>A0A494G9U0_SOLLC</name>
<evidence type="ECO:0000313" key="3">
    <source>
        <dbReference type="Proteomes" id="UP000004994"/>
    </source>
</evidence>
<evidence type="ECO:0000256" key="1">
    <source>
        <dbReference type="SAM" id="MobiDB-lite"/>
    </source>
</evidence>
<dbReference type="Gramene" id="Solyc00g111370.2.1">
    <property type="protein sequence ID" value="Solyc00g111370.2.1"/>
    <property type="gene ID" value="Solyc00g111370.2"/>
</dbReference>
<dbReference type="AlphaFoldDB" id="A0A494G9U0"/>
<dbReference type="PaxDb" id="4081-Solyc00g111370.1.1"/>
<dbReference type="InParanoid" id="A0A494G9U0"/>
<evidence type="ECO:0000313" key="2">
    <source>
        <dbReference type="EnsemblPlants" id="Solyc00g111370.2.1"/>
    </source>
</evidence>
<feature type="region of interest" description="Disordered" evidence="1">
    <location>
        <begin position="155"/>
        <end position="189"/>
    </location>
</feature>
<organism evidence="2">
    <name type="scientific">Solanum lycopersicum</name>
    <name type="common">Tomato</name>
    <name type="synonym">Lycopersicon esculentum</name>
    <dbReference type="NCBI Taxonomy" id="4081"/>
    <lineage>
        <taxon>Eukaryota</taxon>
        <taxon>Viridiplantae</taxon>
        <taxon>Streptophyta</taxon>
        <taxon>Embryophyta</taxon>
        <taxon>Tracheophyta</taxon>
        <taxon>Spermatophyta</taxon>
        <taxon>Magnoliopsida</taxon>
        <taxon>eudicotyledons</taxon>
        <taxon>Gunneridae</taxon>
        <taxon>Pentapetalae</taxon>
        <taxon>asterids</taxon>
        <taxon>lamiids</taxon>
        <taxon>Solanales</taxon>
        <taxon>Solanaceae</taxon>
        <taxon>Solanoideae</taxon>
        <taxon>Solaneae</taxon>
        <taxon>Solanum</taxon>
        <taxon>Solanum subgen. Lycopersicon</taxon>
    </lineage>
</organism>
<reference evidence="2" key="1">
    <citation type="journal article" date="2012" name="Nature">
        <title>The tomato genome sequence provides insights into fleshy fruit evolution.</title>
        <authorList>
            <consortium name="Tomato Genome Consortium"/>
        </authorList>
    </citation>
    <scope>NUCLEOTIDE SEQUENCE [LARGE SCALE GENOMIC DNA]</scope>
    <source>
        <strain evidence="2">cv. Heinz 1706</strain>
    </source>
</reference>
<feature type="compositionally biased region" description="Basic and acidic residues" evidence="1">
    <location>
        <begin position="106"/>
        <end position="120"/>
    </location>
</feature>
<protein>
    <submittedName>
        <fullName evidence="2">Uncharacterized protein</fullName>
    </submittedName>
</protein>
<proteinExistence type="predicted"/>
<feature type="compositionally biased region" description="Basic and acidic residues" evidence="1">
    <location>
        <begin position="157"/>
        <end position="169"/>
    </location>
</feature>
<feature type="compositionally biased region" description="Polar residues" evidence="1">
    <location>
        <begin position="1"/>
        <end position="16"/>
    </location>
</feature>
<dbReference type="EnsemblPlants" id="Solyc00g111370.2.1">
    <property type="protein sequence ID" value="Solyc00g111370.2.1"/>
    <property type="gene ID" value="Solyc00g111370.2"/>
</dbReference>
<sequence length="217" mass="23330">MRTGSRLTSYCSAMTRSTRDTTAAPGRGNRTPLRSATPHRRAATTERGSWGLADALERVGLGVADPGDDLGAALGEVQVPGDRGDHRDEEQVRDDVQRPRRHRPHVREEHVGHGGDRDDRAEPDEAVAHLLALRVRDAGDRDEGVGDHVAVRAVGVDPHDDVHRVHADAEQDEVERDGGGSRDEQHPVRGEVAVVGAAEALGDHALLAHDVDDAADD</sequence>
<keyword evidence="3" id="KW-1185">Reference proteome</keyword>
<feature type="compositionally biased region" description="Basic and acidic residues" evidence="1">
    <location>
        <begin position="176"/>
        <end position="189"/>
    </location>
</feature>
<dbReference type="Proteomes" id="UP000004994">
    <property type="component" value="Unassembled WGS sequence"/>
</dbReference>
<feature type="compositionally biased region" description="Basic and acidic residues" evidence="1">
    <location>
        <begin position="82"/>
        <end position="98"/>
    </location>
</feature>
<reference evidence="2" key="2">
    <citation type="submission" date="2019-04" db="UniProtKB">
        <authorList>
            <consortium name="EnsemblPlants"/>
        </authorList>
    </citation>
    <scope>IDENTIFICATION</scope>
    <source>
        <strain evidence="2">cv. Heinz 1706</strain>
    </source>
</reference>
<accession>A0A494G9U0</accession>